<proteinExistence type="predicted"/>
<organism evidence="2 3">
    <name type="scientific">Caenorhabditis briggsae</name>
    <dbReference type="NCBI Taxonomy" id="6238"/>
    <lineage>
        <taxon>Eukaryota</taxon>
        <taxon>Metazoa</taxon>
        <taxon>Ecdysozoa</taxon>
        <taxon>Nematoda</taxon>
        <taxon>Chromadorea</taxon>
        <taxon>Rhabditida</taxon>
        <taxon>Rhabditina</taxon>
        <taxon>Rhabditomorpha</taxon>
        <taxon>Rhabditoidea</taxon>
        <taxon>Rhabditidae</taxon>
        <taxon>Peloderinae</taxon>
        <taxon>Caenorhabditis</taxon>
    </lineage>
</organism>
<name>A0AAE9F7K4_CAEBR</name>
<keyword evidence="1" id="KW-0812">Transmembrane</keyword>
<feature type="transmembrane region" description="Helical" evidence="1">
    <location>
        <begin position="189"/>
        <end position="208"/>
    </location>
</feature>
<sequence length="228" mass="25747">MLRFLSIFSYSYFKNETGMLPDRTIQLKSPKLGCIPIRPFLIFISVLGLFGALSYIVTEPPTIRTVVITALGVAFNVCLFYGALKYNDDTLGYSQKFMVFSMILSCVMLCIMPVFVTSFIASDYYKHTKVGISGVPLEINADVDDLTKKQLMDIFDERTLLEIGRQIPVEDKKKTAAEKFLGGFVAGEVVVFMLIFSALLNYMVYVMVKRLRKFIAARKEIDGNQFLA</sequence>
<dbReference type="InterPro" id="IPR024483">
    <property type="entry name" value="Glam1"/>
</dbReference>
<gene>
    <name evidence="2" type="ORF">L5515_009276</name>
</gene>
<dbReference type="PANTHER" id="PTHR35013:SF3">
    <property type="entry name" value="TRANSMEMBRANE PROTEIN"/>
    <property type="match status" value="1"/>
</dbReference>
<evidence type="ECO:0000313" key="3">
    <source>
        <dbReference type="Proteomes" id="UP000829354"/>
    </source>
</evidence>
<protein>
    <submittedName>
        <fullName evidence="2">Uncharacterized protein</fullName>
    </submittedName>
</protein>
<keyword evidence="1" id="KW-0472">Membrane</keyword>
<evidence type="ECO:0000256" key="1">
    <source>
        <dbReference type="SAM" id="Phobius"/>
    </source>
</evidence>
<dbReference type="EMBL" id="CP092624">
    <property type="protein sequence ID" value="UMM37536.1"/>
    <property type="molecule type" value="Genomic_DNA"/>
</dbReference>
<keyword evidence="3" id="KW-1185">Reference proteome</keyword>
<dbReference type="Pfam" id="PF10912">
    <property type="entry name" value="Glam1"/>
    <property type="match status" value="1"/>
</dbReference>
<feature type="transmembrane region" description="Helical" evidence="1">
    <location>
        <begin position="37"/>
        <end position="57"/>
    </location>
</feature>
<keyword evidence="1" id="KW-1133">Transmembrane helix</keyword>
<evidence type="ECO:0000313" key="2">
    <source>
        <dbReference type="EMBL" id="UMM37536.1"/>
    </source>
</evidence>
<dbReference type="Proteomes" id="UP000829354">
    <property type="component" value="Chromosome V"/>
</dbReference>
<dbReference type="PANTHER" id="PTHR35013">
    <property type="entry name" value="PROTEIN CBG22618-RELATED"/>
    <property type="match status" value="1"/>
</dbReference>
<feature type="transmembrane region" description="Helical" evidence="1">
    <location>
        <begin position="63"/>
        <end position="84"/>
    </location>
</feature>
<reference evidence="2 3" key="1">
    <citation type="submission" date="2022-04" db="EMBL/GenBank/DDBJ databases">
        <title>Chromosome-level reference genomes for two strains of Caenorhabditis briggsae: an improved platform for comparative genomics.</title>
        <authorList>
            <person name="Stevens L."/>
            <person name="Andersen E."/>
        </authorList>
    </citation>
    <scope>NUCLEOTIDE SEQUENCE [LARGE SCALE GENOMIC DNA]</scope>
    <source>
        <strain evidence="2">VX34</strain>
        <tissue evidence="2">Whole-organism</tissue>
    </source>
</reference>
<dbReference type="AlphaFoldDB" id="A0AAE9F7K4"/>
<feature type="transmembrane region" description="Helical" evidence="1">
    <location>
        <begin position="96"/>
        <end position="121"/>
    </location>
</feature>
<accession>A0AAE9F7K4</accession>